<dbReference type="GeneID" id="89335676"/>
<sequence length="62" mass="7320">MCYFLKSPMIKELFQIFSQTPIGIISSDGKVILEAKPNPFKNDDAKREFLSRLYSFDKYFVY</sequence>
<evidence type="ECO:0000313" key="2">
    <source>
        <dbReference type="Proteomes" id="UP001432202"/>
    </source>
</evidence>
<gene>
    <name evidence="1" type="ORF">V6M85_02870</name>
</gene>
<reference evidence="1 2" key="1">
    <citation type="submission" date="2024-02" db="EMBL/GenBank/DDBJ databases">
        <title>STSV induces naive adaptation in Sulfolobus.</title>
        <authorList>
            <person name="Xiang X."/>
            <person name="Song M."/>
        </authorList>
    </citation>
    <scope>NUCLEOTIDE SEQUENCE [LARGE SCALE GENOMIC DNA]</scope>
    <source>
        <strain evidence="1 2">RT2</strain>
    </source>
</reference>
<protein>
    <submittedName>
        <fullName evidence="1">Uncharacterized protein</fullName>
    </submittedName>
</protein>
<dbReference type="EMBL" id="CP146016">
    <property type="protein sequence ID" value="WWQ61042.1"/>
    <property type="molecule type" value="Genomic_DNA"/>
</dbReference>
<proteinExistence type="predicted"/>
<dbReference type="Proteomes" id="UP001432202">
    <property type="component" value="Chromosome"/>
</dbReference>
<dbReference type="RefSeq" id="WP_338602766.1">
    <property type="nucleotide sequence ID" value="NZ_CP146016.1"/>
</dbReference>
<evidence type="ECO:0000313" key="1">
    <source>
        <dbReference type="EMBL" id="WWQ61042.1"/>
    </source>
</evidence>
<dbReference type="AlphaFoldDB" id="A0AAX4L2G3"/>
<keyword evidence="2" id="KW-1185">Reference proteome</keyword>
<name>A0AAX4L2G3_9CREN</name>
<accession>A0AAX4L2G3</accession>
<organism evidence="1 2">
    <name type="scientific">Sulfolobus tengchongensis</name>
    <dbReference type="NCBI Taxonomy" id="207809"/>
    <lineage>
        <taxon>Archaea</taxon>
        <taxon>Thermoproteota</taxon>
        <taxon>Thermoprotei</taxon>
        <taxon>Sulfolobales</taxon>
        <taxon>Sulfolobaceae</taxon>
        <taxon>Sulfolobus</taxon>
    </lineage>
</organism>